<proteinExistence type="predicted"/>
<dbReference type="Proteomes" id="UP000262583">
    <property type="component" value="Chromosome"/>
</dbReference>
<dbReference type="EMBL" id="CP030759">
    <property type="protein sequence ID" value="AXA35102.1"/>
    <property type="molecule type" value="Genomic_DNA"/>
</dbReference>
<gene>
    <name evidence="2" type="ORF">BRCON_0325</name>
</gene>
<dbReference type="Gene3D" id="2.60.300.12">
    <property type="entry name" value="HesB-like domain"/>
    <property type="match status" value="1"/>
</dbReference>
<sequence>MAIHLTEAAQNEVKRILVSQNRPEWGLRVGVKGGGCSGLSYVLDIEENPKADDLVFDSGGIKIFCDPKSYLFINGLVIDYSSSLLNGGFKFDNPNAQRTCGCGTSFTTGQPVERGVAVKTEHCG</sequence>
<organism evidence="2 3">
    <name type="scientific">Sumerlaea chitinivorans</name>
    <dbReference type="NCBI Taxonomy" id="2250252"/>
    <lineage>
        <taxon>Bacteria</taxon>
        <taxon>Candidatus Sumerlaeota</taxon>
        <taxon>Candidatus Sumerlaeia</taxon>
        <taxon>Candidatus Sumerlaeales</taxon>
        <taxon>Candidatus Sumerlaeaceae</taxon>
        <taxon>Candidatus Sumerlaea</taxon>
    </lineage>
</organism>
<accession>A0A2Z4Y2Z1</accession>
<feature type="domain" description="Core" evidence="1">
    <location>
        <begin position="1"/>
        <end position="103"/>
    </location>
</feature>
<protein>
    <submittedName>
        <fullName evidence="2">Putative iron binding protein from the HesB_IscA_SufA family</fullName>
    </submittedName>
</protein>
<dbReference type="InterPro" id="IPR031108">
    <property type="entry name" value="IscA_plant_cyanobact"/>
</dbReference>
<dbReference type="InterPro" id="IPR000361">
    <property type="entry name" value="ATAP_core_dom"/>
</dbReference>
<dbReference type="NCBIfam" id="TIGR00049">
    <property type="entry name" value="iron-sulfur cluster assembly accessory protein"/>
    <property type="match status" value="1"/>
</dbReference>
<reference evidence="2 3" key="1">
    <citation type="submission" date="2018-05" db="EMBL/GenBank/DDBJ databases">
        <title>A metagenomic window into the 2 km-deep terrestrial subsurface aquifer revealed taxonomically and functionally diverse microbial community comprising novel uncultured bacterial lineages.</title>
        <authorList>
            <person name="Kadnikov V.V."/>
            <person name="Mardanov A.V."/>
            <person name="Beletsky A.V."/>
            <person name="Banks D."/>
            <person name="Pimenov N.V."/>
            <person name="Frank Y.A."/>
            <person name="Karnachuk O.V."/>
            <person name="Ravin N.V."/>
        </authorList>
    </citation>
    <scope>NUCLEOTIDE SEQUENCE [LARGE SCALE GENOMIC DNA]</scope>
    <source>
        <strain evidence="2">BY</strain>
    </source>
</reference>
<dbReference type="InterPro" id="IPR017870">
    <property type="entry name" value="FeS_cluster_insertion_CS"/>
</dbReference>
<dbReference type="PANTHER" id="PTHR47265">
    <property type="entry name" value="IRON-SULFUR ASSEMBLY PROTEIN ISCA, CHLOROPLASTIC"/>
    <property type="match status" value="1"/>
</dbReference>
<dbReference type="GO" id="GO:0051537">
    <property type="term" value="F:2 iron, 2 sulfur cluster binding"/>
    <property type="evidence" value="ECO:0007669"/>
    <property type="project" value="UniProtKB-ARBA"/>
</dbReference>
<name>A0A2Z4Y2Z1_SUMC1</name>
<evidence type="ECO:0000313" key="3">
    <source>
        <dbReference type="Proteomes" id="UP000262583"/>
    </source>
</evidence>
<evidence type="ECO:0000259" key="1">
    <source>
        <dbReference type="Pfam" id="PF01521"/>
    </source>
</evidence>
<dbReference type="GO" id="GO:0016226">
    <property type="term" value="P:iron-sulfur cluster assembly"/>
    <property type="evidence" value="ECO:0007669"/>
    <property type="project" value="InterPro"/>
</dbReference>
<evidence type="ECO:0000313" key="2">
    <source>
        <dbReference type="EMBL" id="AXA35102.1"/>
    </source>
</evidence>
<dbReference type="PANTHER" id="PTHR47265:SF1">
    <property type="entry name" value="IRON-SULFUR ASSEMBLY PROTEIN ISCA, CHLOROPLASTIC"/>
    <property type="match status" value="1"/>
</dbReference>
<dbReference type="GO" id="GO:0030674">
    <property type="term" value="F:protein-macromolecule adaptor activity"/>
    <property type="evidence" value="ECO:0007669"/>
    <property type="project" value="TreeGrafter"/>
</dbReference>
<dbReference type="PROSITE" id="PS01152">
    <property type="entry name" value="HESB"/>
    <property type="match status" value="1"/>
</dbReference>
<dbReference type="KEGG" id="schv:BRCON_0325"/>
<dbReference type="SUPFAM" id="SSF89360">
    <property type="entry name" value="HesB-like domain"/>
    <property type="match status" value="1"/>
</dbReference>
<dbReference type="InterPro" id="IPR035903">
    <property type="entry name" value="HesB-like_dom_sf"/>
</dbReference>
<dbReference type="Pfam" id="PF01521">
    <property type="entry name" value="Fe-S_biosyn"/>
    <property type="match status" value="1"/>
</dbReference>
<dbReference type="AlphaFoldDB" id="A0A2Z4Y2Z1"/>
<dbReference type="InterPro" id="IPR016092">
    <property type="entry name" value="ATAP"/>
</dbReference>